<keyword evidence="2" id="KW-1185">Reference proteome</keyword>
<evidence type="ECO:0000313" key="2">
    <source>
        <dbReference type="Proteomes" id="UP001255185"/>
    </source>
</evidence>
<evidence type="ECO:0000313" key="1">
    <source>
        <dbReference type="EMBL" id="MDR6968833.1"/>
    </source>
</evidence>
<proteinExistence type="predicted"/>
<protein>
    <submittedName>
        <fullName evidence="1">Uncharacterized protein</fullName>
    </submittedName>
</protein>
<dbReference type="Proteomes" id="UP001255185">
    <property type="component" value="Unassembled WGS sequence"/>
</dbReference>
<accession>A0ABU1TSH4</accession>
<reference evidence="1 2" key="1">
    <citation type="submission" date="2023-07" db="EMBL/GenBank/DDBJ databases">
        <title>Sorghum-associated microbial communities from plants grown in Nebraska, USA.</title>
        <authorList>
            <person name="Schachtman D."/>
        </authorList>
    </citation>
    <scope>NUCLEOTIDE SEQUENCE [LARGE SCALE GENOMIC DNA]</scope>
    <source>
        <strain evidence="1 2">3773</strain>
    </source>
</reference>
<dbReference type="RefSeq" id="WP_310027460.1">
    <property type="nucleotide sequence ID" value="NZ_JAVDVI010000013.1"/>
</dbReference>
<name>A0ABU1TSH4_9FLAO</name>
<organism evidence="1 2">
    <name type="scientific">Flavobacterium arsenatis</name>
    <dbReference type="NCBI Taxonomy" id="1484332"/>
    <lineage>
        <taxon>Bacteria</taxon>
        <taxon>Pseudomonadati</taxon>
        <taxon>Bacteroidota</taxon>
        <taxon>Flavobacteriia</taxon>
        <taxon>Flavobacteriales</taxon>
        <taxon>Flavobacteriaceae</taxon>
        <taxon>Flavobacterium</taxon>
    </lineage>
</organism>
<sequence length="134" mass="15451">MTTWPREGIRAVAGVSLKNGLFNEAWDYLIDAQDSAIRSMQAHNINGHLEKYNNRLLLIEKLIFPPQLFFSDRTIISKSSCTICRQDMQECEHIKGKFYMGEQCCERVEKIESINGIDIVKEPANKKCRVITEK</sequence>
<dbReference type="EMBL" id="JAVDVI010000013">
    <property type="protein sequence ID" value="MDR6968833.1"/>
    <property type="molecule type" value="Genomic_DNA"/>
</dbReference>
<gene>
    <name evidence="1" type="ORF">J2X31_002859</name>
</gene>
<comment type="caution">
    <text evidence="1">The sequence shown here is derived from an EMBL/GenBank/DDBJ whole genome shotgun (WGS) entry which is preliminary data.</text>
</comment>